<dbReference type="Proteomes" id="UP000831701">
    <property type="component" value="Chromosome 3"/>
</dbReference>
<comment type="caution">
    <text evidence="1">The sequence shown here is derived from an EMBL/GenBank/DDBJ whole genome shotgun (WGS) entry which is preliminary data.</text>
</comment>
<protein>
    <submittedName>
        <fullName evidence="1">Uncharacterized protein</fullName>
    </submittedName>
</protein>
<evidence type="ECO:0000313" key="1">
    <source>
        <dbReference type="EMBL" id="KAI3375317.1"/>
    </source>
</evidence>
<proteinExistence type="predicted"/>
<organism evidence="1 2">
    <name type="scientific">Scortum barcoo</name>
    <name type="common">barcoo grunter</name>
    <dbReference type="NCBI Taxonomy" id="214431"/>
    <lineage>
        <taxon>Eukaryota</taxon>
        <taxon>Metazoa</taxon>
        <taxon>Chordata</taxon>
        <taxon>Craniata</taxon>
        <taxon>Vertebrata</taxon>
        <taxon>Euteleostomi</taxon>
        <taxon>Actinopterygii</taxon>
        <taxon>Neopterygii</taxon>
        <taxon>Teleostei</taxon>
        <taxon>Neoteleostei</taxon>
        <taxon>Acanthomorphata</taxon>
        <taxon>Eupercaria</taxon>
        <taxon>Centrarchiformes</taxon>
        <taxon>Terapontoidei</taxon>
        <taxon>Terapontidae</taxon>
        <taxon>Scortum</taxon>
    </lineage>
</organism>
<evidence type="ECO:0000313" key="2">
    <source>
        <dbReference type="Proteomes" id="UP000831701"/>
    </source>
</evidence>
<sequence>MTVMERQSRRQGEHSNNNTAEPRVENRKRKASDDGEALERKIRHSTIITESSASQSTSTDTNSPSSLKVKEDVSTDEEDISHNFGSILAEEERIYEMASSSKTNRTEFESKYCKIKSLGSGSFGSVYSECQTFYQMVNCEQVMMVDAAINLHSKGVFHRDIKPQNILCQFESGQLKMRVIDFDCGSFSTERPFTSFSGTHIHASLEWLDYRTYWARPTTRQRLFCTCAWPETPKIVPCWKNYSFTPPSDDPTLCIPKTTF</sequence>
<accession>A0ACB8X5J9</accession>
<gene>
    <name evidence="1" type="ORF">L3Q82_021814</name>
</gene>
<keyword evidence="2" id="KW-1185">Reference proteome</keyword>
<feature type="non-terminal residue" evidence="1">
    <location>
        <position position="260"/>
    </location>
</feature>
<name>A0ACB8X5J9_9TELE</name>
<reference evidence="1" key="1">
    <citation type="submission" date="2022-04" db="EMBL/GenBank/DDBJ databases">
        <title>Jade perch genome.</title>
        <authorList>
            <person name="Chao B."/>
        </authorList>
    </citation>
    <scope>NUCLEOTIDE SEQUENCE</scope>
    <source>
        <strain evidence="1">CB-2022</strain>
    </source>
</reference>
<dbReference type="EMBL" id="CM041533">
    <property type="protein sequence ID" value="KAI3375317.1"/>
    <property type="molecule type" value="Genomic_DNA"/>
</dbReference>